<dbReference type="EMBL" id="KQ976500">
    <property type="protein sequence ID" value="KYM83027.1"/>
    <property type="molecule type" value="Genomic_DNA"/>
</dbReference>
<keyword evidence="2" id="KW-1185">Reference proteome</keyword>
<evidence type="ECO:0000313" key="2">
    <source>
        <dbReference type="Proteomes" id="UP000078540"/>
    </source>
</evidence>
<accession>A0A195BFR7</accession>
<protein>
    <submittedName>
        <fullName evidence="1">Uncharacterized protein</fullName>
    </submittedName>
</protein>
<gene>
    <name evidence="1" type="ORF">ALC53_06292</name>
</gene>
<reference evidence="1 2" key="1">
    <citation type="submission" date="2015-09" db="EMBL/GenBank/DDBJ databases">
        <title>Atta colombica WGS genome.</title>
        <authorList>
            <person name="Nygaard S."/>
            <person name="Hu H."/>
            <person name="Boomsma J."/>
            <person name="Zhang G."/>
        </authorList>
    </citation>
    <scope>NUCLEOTIDE SEQUENCE [LARGE SCALE GENOMIC DNA]</scope>
    <source>
        <strain evidence="1">Treedump-2</strain>
        <tissue evidence="1">Whole body</tissue>
    </source>
</reference>
<evidence type="ECO:0000313" key="1">
    <source>
        <dbReference type="EMBL" id="KYM83027.1"/>
    </source>
</evidence>
<dbReference type="Proteomes" id="UP000078540">
    <property type="component" value="Unassembled WGS sequence"/>
</dbReference>
<name>A0A195BFR7_9HYME</name>
<proteinExistence type="predicted"/>
<organism evidence="1 2">
    <name type="scientific">Atta colombica</name>
    <dbReference type="NCBI Taxonomy" id="520822"/>
    <lineage>
        <taxon>Eukaryota</taxon>
        <taxon>Metazoa</taxon>
        <taxon>Ecdysozoa</taxon>
        <taxon>Arthropoda</taxon>
        <taxon>Hexapoda</taxon>
        <taxon>Insecta</taxon>
        <taxon>Pterygota</taxon>
        <taxon>Neoptera</taxon>
        <taxon>Endopterygota</taxon>
        <taxon>Hymenoptera</taxon>
        <taxon>Apocrita</taxon>
        <taxon>Aculeata</taxon>
        <taxon>Formicoidea</taxon>
        <taxon>Formicidae</taxon>
        <taxon>Myrmicinae</taxon>
        <taxon>Atta</taxon>
    </lineage>
</organism>
<sequence length="146" mass="16914">MVVNCELFLNLHPPFLWFIQRNSRKRRRISYYLVGSSKAGHRRCCLLIRFPNGKRNSRTAEAHDGKRKGVAEGFIISAHEVRWCDLELLLWKSVIVADNEDDGGDDEVGLDDRLDPVETIRYFPMANTPLSFFDTSRFAHSHRLLP</sequence>
<dbReference type="AlphaFoldDB" id="A0A195BFR7"/>